<gene>
    <name evidence="1" type="ORF">KZZ10_02690</name>
</gene>
<sequence>MHEKESSEFILGGGDPGIPDALFGVKKNYLESSFAEVYRRYGTIERYFSEGLKINSKQQQQLQDLYLVVLSHQ</sequence>
<dbReference type="Gene3D" id="3.90.190.10">
    <property type="entry name" value="Protein tyrosine phosphatase superfamily"/>
    <property type="match status" value="1"/>
</dbReference>
<evidence type="ECO:0000313" key="1">
    <source>
        <dbReference type="EMBL" id="MBZ1349541.1"/>
    </source>
</evidence>
<organism evidence="1 2">
    <name type="scientific">Zwartia hollandica</name>
    <dbReference type="NCBI Taxonomy" id="324606"/>
    <lineage>
        <taxon>Bacteria</taxon>
        <taxon>Pseudomonadati</taxon>
        <taxon>Pseudomonadota</taxon>
        <taxon>Betaproteobacteria</taxon>
        <taxon>Burkholderiales</taxon>
        <taxon>Alcaligenaceae</taxon>
        <taxon>Zwartia</taxon>
    </lineage>
</organism>
<protein>
    <submittedName>
        <fullName evidence="1">Tyrosine-protein phosphatase</fullName>
    </submittedName>
</protein>
<dbReference type="InterPro" id="IPR026893">
    <property type="entry name" value="Tyr/Ser_Pase_IphP-type"/>
</dbReference>
<proteinExistence type="predicted"/>
<keyword evidence="2" id="KW-1185">Reference proteome</keyword>
<reference evidence="1" key="1">
    <citation type="submission" date="2021-07" db="EMBL/GenBank/DDBJ databases">
        <title>New genus and species of the family Alcaligenaceae.</title>
        <authorList>
            <person name="Hahn M.W."/>
        </authorList>
    </citation>
    <scope>NUCLEOTIDE SEQUENCE</scope>
    <source>
        <strain evidence="1">LF4-65</strain>
    </source>
</reference>
<accession>A0A953N5Z1</accession>
<comment type="caution">
    <text evidence="1">The sequence shown here is derived from an EMBL/GenBank/DDBJ whole genome shotgun (WGS) entry which is preliminary data.</text>
</comment>
<evidence type="ECO:0000313" key="2">
    <source>
        <dbReference type="Proteomes" id="UP000739565"/>
    </source>
</evidence>
<dbReference type="GO" id="GO:0004721">
    <property type="term" value="F:phosphoprotein phosphatase activity"/>
    <property type="evidence" value="ECO:0007669"/>
    <property type="project" value="InterPro"/>
</dbReference>
<dbReference type="AlphaFoldDB" id="A0A953N5Z1"/>
<dbReference type="EMBL" id="JAHXRI010000004">
    <property type="protein sequence ID" value="MBZ1349541.1"/>
    <property type="molecule type" value="Genomic_DNA"/>
</dbReference>
<name>A0A953N5Z1_9BURK</name>
<dbReference type="Pfam" id="PF13350">
    <property type="entry name" value="Y_phosphatase3"/>
    <property type="match status" value="1"/>
</dbReference>
<dbReference type="InterPro" id="IPR029021">
    <property type="entry name" value="Prot-tyrosine_phosphatase-like"/>
</dbReference>
<dbReference type="Proteomes" id="UP000739565">
    <property type="component" value="Unassembled WGS sequence"/>
</dbReference>